<dbReference type="AlphaFoldDB" id="A0A640WHM6"/>
<feature type="transmembrane region" description="Helical" evidence="15">
    <location>
        <begin position="391"/>
        <end position="414"/>
    </location>
</feature>
<dbReference type="GO" id="GO:0005886">
    <property type="term" value="C:plasma membrane"/>
    <property type="evidence" value="ECO:0007669"/>
    <property type="project" value="UniProtKB-SubCell"/>
</dbReference>
<keyword evidence="5 15" id="KW-0812">Transmembrane</keyword>
<reference evidence="16 17" key="1">
    <citation type="submission" date="2019-08" db="EMBL/GenBank/DDBJ databases">
        <title>Bioinformatics analysis of the strain L3 and L5.</title>
        <authorList>
            <person name="Li X."/>
        </authorList>
    </citation>
    <scope>NUCLEOTIDE SEQUENCE [LARGE SCALE GENOMIC DNA]</scope>
    <source>
        <strain evidence="16 17">L3</strain>
    </source>
</reference>
<keyword evidence="10 15" id="KW-0472">Membrane</keyword>
<evidence type="ECO:0000256" key="12">
    <source>
        <dbReference type="ARBA" id="ARBA00033708"/>
    </source>
</evidence>
<comment type="subcellular location">
    <subcellularLocation>
        <location evidence="1">Cell membrane</location>
        <topology evidence="1">Multi-pass membrane protein</topology>
    </subcellularLocation>
</comment>
<dbReference type="PANTHER" id="PTHR48086">
    <property type="entry name" value="SODIUM/PROLINE SYMPORTER-RELATED"/>
    <property type="match status" value="1"/>
</dbReference>
<proteinExistence type="inferred from homology"/>
<evidence type="ECO:0000256" key="15">
    <source>
        <dbReference type="SAM" id="Phobius"/>
    </source>
</evidence>
<feature type="transmembrane region" description="Helical" evidence="15">
    <location>
        <begin position="240"/>
        <end position="260"/>
    </location>
</feature>
<dbReference type="CDD" id="cd10322">
    <property type="entry name" value="SLC5sbd"/>
    <property type="match status" value="1"/>
</dbReference>
<evidence type="ECO:0000256" key="5">
    <source>
        <dbReference type="ARBA" id="ARBA00022692"/>
    </source>
</evidence>
<evidence type="ECO:0000256" key="13">
    <source>
        <dbReference type="RuleBase" id="RU362091"/>
    </source>
</evidence>
<keyword evidence="8" id="KW-0915">Sodium</keyword>
<evidence type="ECO:0000256" key="6">
    <source>
        <dbReference type="ARBA" id="ARBA00022847"/>
    </source>
</evidence>
<keyword evidence="17" id="KW-1185">Reference proteome</keyword>
<dbReference type="PROSITE" id="PS50283">
    <property type="entry name" value="NA_SOLUT_SYMP_3"/>
    <property type="match status" value="1"/>
</dbReference>
<accession>A0A640WHM6</accession>
<sequence length="505" mass="54886">MSDPIPLLMTLAYVAIALWLGIRARGSHRMDSLEQWGVAGRSMGPLVMYLLMGAGSISAYTFMGAPGWAWSKGVPVFYVVIYLSYLALIAWYCGPRVWAFGARLGHVTQAQAVADRFESPLLGALTSLVMSIGALAYAVLQTIGAAYILEVMSGGLLPFALNIWLVLGTIAIYLFISGQRAIGVTNAFQGGLMLVVAWTIGLWAAHRMTGDWWFGGVFERLRETHVDFLTLPGGLGDMSFAFWTSSIIVSMFSFQQPVWLQWMSADSAQSIRRSASWLPTYYFVILPMVVVGFIGIFSLPHLERADTVALQLAFQQMPPVLVGLLGAGTLAAAMSSSEPYIHGTALTWTRDVIRPLFKLSERRTGQLARYLIFPIMLLIVGPVAMLNPGNLIMILLVGLGFAAQMLPAFIGLFVWPRATRAGVLCGLTVGFIVTALFTLVWPNPFGVHAGAWGLIVNLPLFVLVSRVTRPASDATLDRFMPIVAPGRPTSRATGERKPTSSSAMT</sequence>
<dbReference type="RefSeq" id="WP_149434451.1">
    <property type="nucleotide sequence ID" value="NZ_VTPX01000002.1"/>
</dbReference>
<feature type="transmembrane region" description="Helical" evidence="15">
    <location>
        <begin position="155"/>
        <end position="175"/>
    </location>
</feature>
<keyword evidence="4" id="KW-1003">Cell membrane</keyword>
<feature type="region of interest" description="Disordered" evidence="14">
    <location>
        <begin position="485"/>
        <end position="505"/>
    </location>
</feature>
<feature type="transmembrane region" description="Helical" evidence="15">
    <location>
        <begin position="121"/>
        <end position="149"/>
    </location>
</feature>
<organism evidence="16 17">
    <name type="scientific">Salinicola corii</name>
    <dbReference type="NCBI Taxonomy" id="2606937"/>
    <lineage>
        <taxon>Bacteria</taxon>
        <taxon>Pseudomonadati</taxon>
        <taxon>Pseudomonadota</taxon>
        <taxon>Gammaproteobacteria</taxon>
        <taxon>Oceanospirillales</taxon>
        <taxon>Halomonadaceae</taxon>
        <taxon>Salinicola</taxon>
    </lineage>
</organism>
<evidence type="ECO:0000313" key="16">
    <source>
        <dbReference type="EMBL" id="KAA0019857.1"/>
    </source>
</evidence>
<dbReference type="InterPro" id="IPR050277">
    <property type="entry name" value="Sodium:Solute_Symporter"/>
</dbReference>
<dbReference type="Gene3D" id="1.20.1730.10">
    <property type="entry name" value="Sodium/glucose cotransporter"/>
    <property type="match status" value="1"/>
</dbReference>
<keyword evidence="11" id="KW-0739">Sodium transport</keyword>
<name>A0A640WHM6_9GAMM</name>
<evidence type="ECO:0000256" key="7">
    <source>
        <dbReference type="ARBA" id="ARBA00022989"/>
    </source>
</evidence>
<feature type="transmembrane region" description="Helical" evidence="15">
    <location>
        <begin position="320"/>
        <end position="341"/>
    </location>
</feature>
<feature type="transmembrane region" description="Helical" evidence="15">
    <location>
        <begin position="43"/>
        <end position="63"/>
    </location>
</feature>
<comment type="catalytic activity">
    <reaction evidence="12">
        <text>L-proline(in) + Na(+)(in) = L-proline(out) + Na(+)(out)</text>
        <dbReference type="Rhea" id="RHEA:28967"/>
        <dbReference type="ChEBI" id="CHEBI:29101"/>
        <dbReference type="ChEBI" id="CHEBI:60039"/>
    </reaction>
</comment>
<evidence type="ECO:0000256" key="8">
    <source>
        <dbReference type="ARBA" id="ARBA00023053"/>
    </source>
</evidence>
<gene>
    <name evidence="16" type="ORF">F0A16_05940</name>
</gene>
<feature type="transmembrane region" description="Helical" evidence="15">
    <location>
        <begin position="447"/>
        <end position="464"/>
    </location>
</feature>
<keyword evidence="3" id="KW-0813">Transport</keyword>
<evidence type="ECO:0000256" key="2">
    <source>
        <dbReference type="ARBA" id="ARBA00006434"/>
    </source>
</evidence>
<evidence type="ECO:0000313" key="17">
    <source>
        <dbReference type="Proteomes" id="UP000466024"/>
    </source>
</evidence>
<evidence type="ECO:0000256" key="14">
    <source>
        <dbReference type="SAM" id="MobiDB-lite"/>
    </source>
</evidence>
<evidence type="ECO:0000256" key="3">
    <source>
        <dbReference type="ARBA" id="ARBA00022448"/>
    </source>
</evidence>
<dbReference type="Pfam" id="PF00474">
    <property type="entry name" value="SSF"/>
    <property type="match status" value="1"/>
</dbReference>
<dbReference type="GO" id="GO:0006814">
    <property type="term" value="P:sodium ion transport"/>
    <property type="evidence" value="ECO:0007669"/>
    <property type="project" value="UniProtKB-KW"/>
</dbReference>
<comment type="similarity">
    <text evidence="2 13">Belongs to the sodium:solute symporter (SSF) (TC 2.A.21) family.</text>
</comment>
<dbReference type="InterPro" id="IPR038377">
    <property type="entry name" value="Na/Glc_symporter_sf"/>
</dbReference>
<evidence type="ECO:0000256" key="1">
    <source>
        <dbReference type="ARBA" id="ARBA00004651"/>
    </source>
</evidence>
<comment type="caution">
    <text evidence="16">The sequence shown here is derived from an EMBL/GenBank/DDBJ whole genome shotgun (WGS) entry which is preliminary data.</text>
</comment>
<feature type="transmembrane region" description="Helical" evidence="15">
    <location>
        <begin position="421"/>
        <end position="441"/>
    </location>
</feature>
<keyword evidence="9" id="KW-0406">Ion transport</keyword>
<protein>
    <submittedName>
        <fullName evidence="16">Sodium:solute symporter family protein</fullName>
    </submittedName>
</protein>
<evidence type="ECO:0000256" key="9">
    <source>
        <dbReference type="ARBA" id="ARBA00023065"/>
    </source>
</evidence>
<dbReference type="Proteomes" id="UP000466024">
    <property type="component" value="Unassembled WGS sequence"/>
</dbReference>
<dbReference type="PANTHER" id="PTHR48086:SF3">
    <property type="entry name" value="SODIUM_PROLINE SYMPORTER"/>
    <property type="match status" value="1"/>
</dbReference>
<keyword evidence="6" id="KW-0769">Symport</keyword>
<feature type="transmembrane region" description="Helical" evidence="15">
    <location>
        <begin position="187"/>
        <end position="205"/>
    </location>
</feature>
<evidence type="ECO:0000256" key="4">
    <source>
        <dbReference type="ARBA" id="ARBA00022475"/>
    </source>
</evidence>
<feature type="transmembrane region" description="Helical" evidence="15">
    <location>
        <begin position="367"/>
        <end position="385"/>
    </location>
</feature>
<feature type="transmembrane region" description="Helical" evidence="15">
    <location>
        <begin position="75"/>
        <end position="94"/>
    </location>
</feature>
<dbReference type="EMBL" id="VTPX01000002">
    <property type="protein sequence ID" value="KAA0019857.1"/>
    <property type="molecule type" value="Genomic_DNA"/>
</dbReference>
<dbReference type="InterPro" id="IPR001734">
    <property type="entry name" value="Na/solute_symporter"/>
</dbReference>
<feature type="transmembrane region" description="Helical" evidence="15">
    <location>
        <begin position="281"/>
        <end position="300"/>
    </location>
</feature>
<dbReference type="GO" id="GO:0015293">
    <property type="term" value="F:symporter activity"/>
    <property type="evidence" value="ECO:0007669"/>
    <property type="project" value="UniProtKB-KW"/>
</dbReference>
<evidence type="ECO:0000256" key="11">
    <source>
        <dbReference type="ARBA" id="ARBA00023201"/>
    </source>
</evidence>
<evidence type="ECO:0000256" key="10">
    <source>
        <dbReference type="ARBA" id="ARBA00023136"/>
    </source>
</evidence>
<feature type="transmembrane region" description="Helical" evidence="15">
    <location>
        <begin position="6"/>
        <end position="22"/>
    </location>
</feature>
<keyword evidence="7 15" id="KW-1133">Transmembrane helix</keyword>